<protein>
    <submittedName>
        <fullName evidence="1">Uncharacterized protein</fullName>
    </submittedName>
</protein>
<dbReference type="EMBL" id="VYDA01000099">
    <property type="protein sequence ID" value="MYH60707.1"/>
    <property type="molecule type" value="Genomic_DNA"/>
</dbReference>
<sequence>MGVSLWLDPEDKTARIFLLSSLLPFLSHHINIADCEDNHNQNQDSENQHDILLPTEDSLLFQSGNEFSLRARALLAPTVKMT</sequence>
<organism evidence="1">
    <name type="scientific">Caldilineaceae bacterium SB0675_bin_29</name>
    <dbReference type="NCBI Taxonomy" id="2605266"/>
    <lineage>
        <taxon>Bacteria</taxon>
        <taxon>Bacillati</taxon>
        <taxon>Chloroflexota</taxon>
        <taxon>Caldilineae</taxon>
        <taxon>Caldilineales</taxon>
        <taxon>Caldilineaceae</taxon>
    </lineage>
</organism>
<accession>A0A6B1FXB2</accession>
<evidence type="ECO:0000313" key="1">
    <source>
        <dbReference type="EMBL" id="MYH60707.1"/>
    </source>
</evidence>
<gene>
    <name evidence="1" type="ORF">F4148_02720</name>
</gene>
<comment type="caution">
    <text evidence="1">The sequence shown here is derived from an EMBL/GenBank/DDBJ whole genome shotgun (WGS) entry which is preliminary data.</text>
</comment>
<name>A0A6B1FXB2_9CHLR</name>
<reference evidence="1" key="1">
    <citation type="submission" date="2019-09" db="EMBL/GenBank/DDBJ databases">
        <title>Characterisation of the sponge microbiome using genome-centric metagenomics.</title>
        <authorList>
            <person name="Engelberts J.P."/>
            <person name="Robbins S.J."/>
            <person name="De Goeij J.M."/>
            <person name="Aranda M."/>
            <person name="Bell S.C."/>
            <person name="Webster N.S."/>
        </authorList>
    </citation>
    <scope>NUCLEOTIDE SEQUENCE</scope>
    <source>
        <strain evidence="1">SB0675_bin_29</strain>
    </source>
</reference>
<dbReference type="AlphaFoldDB" id="A0A6B1FXB2"/>
<proteinExistence type="predicted"/>